<keyword evidence="2" id="KW-0675">Receptor</keyword>
<accession>A0A8T0KYZ2</accession>
<feature type="region of interest" description="Disordered" evidence="1">
    <location>
        <begin position="107"/>
        <end position="141"/>
    </location>
</feature>
<dbReference type="PANTHER" id="PTHR24423:SF637">
    <property type="entry name" value="ETHYLENE RECEPTOR"/>
    <property type="match status" value="1"/>
</dbReference>
<dbReference type="AlphaFoldDB" id="A0A8T0KYZ2"/>
<evidence type="ECO:0000313" key="2">
    <source>
        <dbReference type="EMBL" id="KAG2404639.1"/>
    </source>
</evidence>
<dbReference type="GO" id="GO:0038199">
    <property type="term" value="F:ethylene receptor activity"/>
    <property type="evidence" value="ECO:0007669"/>
    <property type="project" value="TreeGrafter"/>
</dbReference>
<dbReference type="Proteomes" id="UP000743370">
    <property type="component" value="Unassembled WGS sequence"/>
</dbReference>
<evidence type="ECO:0000313" key="3">
    <source>
        <dbReference type="Proteomes" id="UP000743370"/>
    </source>
</evidence>
<gene>
    <name evidence="2" type="ORF">HKW66_Vig0115610</name>
</gene>
<comment type="caution">
    <text evidence="2">The sequence shown here is derived from an EMBL/GenBank/DDBJ whole genome shotgun (WGS) entry which is preliminary data.</text>
</comment>
<reference evidence="2 3" key="1">
    <citation type="submission" date="2020-05" db="EMBL/GenBank/DDBJ databases">
        <title>Vigna angularis (adzuki bean) Var. LongXiaoDou No. 4 denovo assembly.</title>
        <authorList>
            <person name="Xiang H."/>
        </authorList>
    </citation>
    <scope>NUCLEOTIDE SEQUENCE [LARGE SCALE GENOMIC DNA]</scope>
    <source>
        <tissue evidence="2">Leaf</tissue>
    </source>
</reference>
<protein>
    <submittedName>
        <fullName evidence="2">Ethylene receptor</fullName>
    </submittedName>
</protein>
<evidence type="ECO:0000256" key="1">
    <source>
        <dbReference type="SAM" id="MobiDB-lite"/>
    </source>
</evidence>
<organism evidence="2 3">
    <name type="scientific">Phaseolus angularis</name>
    <name type="common">Azuki bean</name>
    <name type="synonym">Vigna angularis</name>
    <dbReference type="NCBI Taxonomy" id="3914"/>
    <lineage>
        <taxon>Eukaryota</taxon>
        <taxon>Viridiplantae</taxon>
        <taxon>Streptophyta</taxon>
        <taxon>Embryophyta</taxon>
        <taxon>Tracheophyta</taxon>
        <taxon>Spermatophyta</taxon>
        <taxon>Magnoliopsida</taxon>
        <taxon>eudicotyledons</taxon>
        <taxon>Gunneridae</taxon>
        <taxon>Pentapetalae</taxon>
        <taxon>rosids</taxon>
        <taxon>fabids</taxon>
        <taxon>Fabales</taxon>
        <taxon>Fabaceae</taxon>
        <taxon>Papilionoideae</taxon>
        <taxon>50 kb inversion clade</taxon>
        <taxon>NPAAA clade</taxon>
        <taxon>indigoferoid/millettioid clade</taxon>
        <taxon>Phaseoleae</taxon>
        <taxon>Vigna</taxon>
    </lineage>
</organism>
<dbReference type="GO" id="GO:0016301">
    <property type="term" value="F:kinase activity"/>
    <property type="evidence" value="ECO:0007669"/>
    <property type="project" value="UniProtKB-KW"/>
</dbReference>
<dbReference type="GO" id="GO:0005783">
    <property type="term" value="C:endoplasmic reticulum"/>
    <property type="evidence" value="ECO:0007669"/>
    <property type="project" value="TreeGrafter"/>
</dbReference>
<dbReference type="PANTHER" id="PTHR24423">
    <property type="entry name" value="TWO-COMPONENT SENSOR HISTIDINE KINASE"/>
    <property type="match status" value="1"/>
</dbReference>
<dbReference type="GO" id="GO:0051740">
    <property type="term" value="F:ethylene binding"/>
    <property type="evidence" value="ECO:0007669"/>
    <property type="project" value="TreeGrafter"/>
</dbReference>
<feature type="compositionally biased region" description="Polar residues" evidence="1">
    <location>
        <begin position="122"/>
        <end position="132"/>
    </location>
</feature>
<proteinExistence type="predicted"/>
<sequence length="158" mass="18125">MPMLRVSNFKGTSELRQTCYVVLVLIIPVTEAKSWSTQELEIIKEENLKREQKLVVDSMFRTNTVMSNLLNDAMDWSSRDGGRFPLEMKPFGLHAMVKDAPCFQKSQRHHEHHREMKLLASSPLSRNTSSQPAKPETQKAPNLFALETLNCDFTHLPN</sequence>
<dbReference type="GO" id="GO:0005524">
    <property type="term" value="F:ATP binding"/>
    <property type="evidence" value="ECO:0007669"/>
    <property type="project" value="UniProtKB-KW"/>
</dbReference>
<dbReference type="GO" id="GO:0046872">
    <property type="term" value="F:metal ion binding"/>
    <property type="evidence" value="ECO:0007669"/>
    <property type="project" value="UniProtKB-KW"/>
</dbReference>
<dbReference type="EMBL" id="JABFOF010000002">
    <property type="protein sequence ID" value="KAG2404639.1"/>
    <property type="molecule type" value="Genomic_DNA"/>
</dbReference>
<name>A0A8T0KYZ2_PHAAN</name>